<organism evidence="2 3">
    <name type="scientific">Mucilaginibacter polytrichastri</name>
    <dbReference type="NCBI Taxonomy" id="1302689"/>
    <lineage>
        <taxon>Bacteria</taxon>
        <taxon>Pseudomonadati</taxon>
        <taxon>Bacteroidota</taxon>
        <taxon>Sphingobacteriia</taxon>
        <taxon>Sphingobacteriales</taxon>
        <taxon>Sphingobacteriaceae</taxon>
        <taxon>Mucilaginibacter</taxon>
    </lineage>
</organism>
<keyword evidence="3" id="KW-1185">Reference proteome</keyword>
<sequence length="37" mass="4340">MNSFEEFTVIIGIAAIAFEGFDYFKDFVKKLFHKAHQ</sequence>
<evidence type="ECO:0000256" key="1">
    <source>
        <dbReference type="SAM" id="Phobius"/>
    </source>
</evidence>
<protein>
    <submittedName>
        <fullName evidence="2">Uncharacterized protein</fullName>
    </submittedName>
</protein>
<dbReference type="Proteomes" id="UP000186720">
    <property type="component" value="Unassembled WGS sequence"/>
</dbReference>
<gene>
    <name evidence="2" type="ORF">RG47T_3408</name>
</gene>
<proteinExistence type="predicted"/>
<evidence type="ECO:0000313" key="2">
    <source>
        <dbReference type="EMBL" id="OKS87944.1"/>
    </source>
</evidence>
<dbReference type="EMBL" id="MPPL01000001">
    <property type="protein sequence ID" value="OKS87944.1"/>
    <property type="molecule type" value="Genomic_DNA"/>
</dbReference>
<dbReference type="AlphaFoldDB" id="A0A1Q6A1Q4"/>
<reference evidence="2 3" key="1">
    <citation type="submission" date="2016-11" db="EMBL/GenBank/DDBJ databases">
        <title>Whole Genome Sequencing of Mucilaginibacter polytrichastri RG4-7(T) isolated from the moss sample.</title>
        <authorList>
            <person name="Li Y."/>
        </authorList>
    </citation>
    <scope>NUCLEOTIDE SEQUENCE [LARGE SCALE GENOMIC DNA]</scope>
    <source>
        <strain evidence="2 3">RG4-7</strain>
    </source>
</reference>
<feature type="transmembrane region" description="Helical" evidence="1">
    <location>
        <begin position="6"/>
        <end position="24"/>
    </location>
</feature>
<keyword evidence="1" id="KW-0812">Transmembrane</keyword>
<comment type="caution">
    <text evidence="2">The sequence shown here is derived from an EMBL/GenBank/DDBJ whole genome shotgun (WGS) entry which is preliminary data.</text>
</comment>
<evidence type="ECO:0000313" key="3">
    <source>
        <dbReference type="Proteomes" id="UP000186720"/>
    </source>
</evidence>
<dbReference type="STRING" id="1302689.RG47T_3408"/>
<accession>A0A1Q6A1Q4</accession>
<keyword evidence="1" id="KW-0472">Membrane</keyword>
<name>A0A1Q6A1Q4_9SPHI</name>
<keyword evidence="1" id="KW-1133">Transmembrane helix</keyword>